<reference evidence="7 8" key="1">
    <citation type="journal article" date="2018" name="Int. J. Syst. Evol. Microbiol.">
        <title>Uliginosibacterium sediminicola sp. nov., isolated from freshwater sediment.</title>
        <authorList>
            <person name="Hwang W.M."/>
            <person name="Kim S.M."/>
            <person name="Kang K."/>
            <person name="Ahn T.Y."/>
        </authorList>
    </citation>
    <scope>NUCLEOTIDE SEQUENCE [LARGE SCALE GENOMIC DNA]</scope>
    <source>
        <strain evidence="7 8">M1-21</strain>
    </source>
</reference>
<dbReference type="PANTHER" id="PTHR32347">
    <property type="entry name" value="EFFLUX SYSTEM COMPONENT YKNX-RELATED"/>
    <property type="match status" value="1"/>
</dbReference>
<dbReference type="Proteomes" id="UP001410394">
    <property type="component" value="Unassembled WGS sequence"/>
</dbReference>
<dbReference type="InterPro" id="IPR058625">
    <property type="entry name" value="MdtA-like_BSH"/>
</dbReference>
<evidence type="ECO:0000256" key="1">
    <source>
        <dbReference type="ARBA" id="ARBA00004196"/>
    </source>
</evidence>
<organism evidence="7 8">
    <name type="scientific">Uliginosibacterium sediminicola</name>
    <dbReference type="NCBI Taxonomy" id="2024550"/>
    <lineage>
        <taxon>Bacteria</taxon>
        <taxon>Pseudomonadati</taxon>
        <taxon>Pseudomonadota</taxon>
        <taxon>Betaproteobacteria</taxon>
        <taxon>Rhodocyclales</taxon>
        <taxon>Zoogloeaceae</taxon>
        <taxon>Uliginosibacterium</taxon>
    </lineage>
</organism>
<evidence type="ECO:0000256" key="3">
    <source>
        <dbReference type="ARBA" id="ARBA00023054"/>
    </source>
</evidence>
<dbReference type="RefSeq" id="WP_345921468.1">
    <property type="nucleotide sequence ID" value="NZ_JBDIVE010000018.1"/>
</dbReference>
<evidence type="ECO:0000259" key="5">
    <source>
        <dbReference type="Pfam" id="PF25917"/>
    </source>
</evidence>
<dbReference type="Pfam" id="PF25917">
    <property type="entry name" value="BSH_RND"/>
    <property type="match status" value="1"/>
</dbReference>
<evidence type="ECO:0000256" key="2">
    <source>
        <dbReference type="ARBA" id="ARBA00009477"/>
    </source>
</evidence>
<comment type="caution">
    <text evidence="7">The sequence shown here is derived from an EMBL/GenBank/DDBJ whole genome shotgun (WGS) entry which is preliminary data.</text>
</comment>
<evidence type="ECO:0000256" key="4">
    <source>
        <dbReference type="SAM" id="Coils"/>
    </source>
</evidence>
<name>A0ABU9Z3T2_9RHOO</name>
<feature type="coiled-coil region" evidence="4">
    <location>
        <begin position="120"/>
        <end position="195"/>
    </location>
</feature>
<dbReference type="Gene3D" id="2.40.50.100">
    <property type="match status" value="1"/>
</dbReference>
<gene>
    <name evidence="7" type="ORF">ABDB84_19555</name>
</gene>
<sequence length="432" mass="45848">MSETMRNKNPDIHSILHSTPPRRRWRRPALIAVVLLGALGAWLLWQRPAAPPSRYRSAEISRGDLASTVTATGTLQARTKVDVSSELSGTVAQVLVDFNSRVKQGQALAVLNTVKLEGQAAQTRANMQSAQAKVEQARADVEATSVALARLEKLAQLSGGQLPAGSELDDARIKLRNLQAALAAAEATVAQLRAALAVNESDLTKATLRSPIDGTVLIRSVDPGQTVAASLSAPVLFTIAQDLAQMDLNIAVAEADVGQLREGMQASFTVDAWPGKKFNARVRQIRYGAKTVDNVVSYETILQVKNDDLSLRPGMTATAELQVAERKNVLMVPNAALRFTPPSDPAPAGGGGGVLSSLFPAPPNLRGNRPKEVTQVGRKANGAQGRVWLLKNGRPEPLIVTLGLSDGRNTEVSGAGVHEGLSVITRVEAPKP</sequence>
<dbReference type="PANTHER" id="PTHR32347:SF14">
    <property type="entry name" value="EFFLUX SYSTEM COMPONENT YKNX-RELATED"/>
    <property type="match status" value="1"/>
</dbReference>
<proteinExistence type="inferred from homology"/>
<accession>A0ABU9Z3T2</accession>
<comment type="similarity">
    <text evidence="2">Belongs to the membrane fusion protein (MFP) (TC 8.A.1) family.</text>
</comment>
<dbReference type="NCBIfam" id="TIGR01730">
    <property type="entry name" value="RND_mfp"/>
    <property type="match status" value="1"/>
</dbReference>
<dbReference type="InterPro" id="IPR050465">
    <property type="entry name" value="UPF0194_transport"/>
</dbReference>
<dbReference type="InterPro" id="IPR058792">
    <property type="entry name" value="Beta-barrel_RND_2"/>
</dbReference>
<dbReference type="SUPFAM" id="SSF111369">
    <property type="entry name" value="HlyD-like secretion proteins"/>
    <property type="match status" value="1"/>
</dbReference>
<dbReference type="Gene3D" id="2.40.30.170">
    <property type="match status" value="1"/>
</dbReference>
<evidence type="ECO:0000313" key="7">
    <source>
        <dbReference type="EMBL" id="MEN3070689.1"/>
    </source>
</evidence>
<evidence type="ECO:0000313" key="8">
    <source>
        <dbReference type="Proteomes" id="UP001410394"/>
    </source>
</evidence>
<feature type="domain" description="Multidrug resistance protein MdtA-like barrel-sandwich hybrid" evidence="5">
    <location>
        <begin position="80"/>
        <end position="235"/>
    </location>
</feature>
<dbReference type="EMBL" id="JBDIVE010000018">
    <property type="protein sequence ID" value="MEN3070689.1"/>
    <property type="molecule type" value="Genomic_DNA"/>
</dbReference>
<evidence type="ECO:0000259" key="6">
    <source>
        <dbReference type="Pfam" id="PF25954"/>
    </source>
</evidence>
<comment type="subcellular location">
    <subcellularLocation>
        <location evidence="1">Cell envelope</location>
    </subcellularLocation>
</comment>
<dbReference type="Pfam" id="PF25954">
    <property type="entry name" value="Beta-barrel_RND_2"/>
    <property type="match status" value="1"/>
</dbReference>
<dbReference type="InterPro" id="IPR006143">
    <property type="entry name" value="RND_pump_MFP"/>
</dbReference>
<feature type="domain" description="CusB-like beta-barrel" evidence="6">
    <location>
        <begin position="248"/>
        <end position="322"/>
    </location>
</feature>
<keyword evidence="3 4" id="KW-0175">Coiled coil</keyword>
<keyword evidence="8" id="KW-1185">Reference proteome</keyword>
<protein>
    <submittedName>
        <fullName evidence="7">Efflux RND transporter periplasmic adaptor subunit</fullName>
    </submittedName>
</protein>